<keyword evidence="2" id="KW-0560">Oxidoreductase</keyword>
<sequence>MLVKSTSGNTFTIHTPYIYSINHEPPPNCPFPDIYQPNTASGIGHAVAVALSQRPDWQVYIVGSNEERGRKAVEGQSDIHFHKANVSQYQELALAFHEIHGKHGRLDFVFVNAGATESCNILQAEGADANTPPPEPDLTVVDVNVKGVLYTSYLATHYFRFSPHKGKDASLVITGSCGSLYPFKVTPTYCGTKRALSSPSMYSVLHINNPVDNVVGFTRSIALRCKEEGIRVNALCPGIVRTGLVSDEFWDTYFKPEQFCPMELMVKVTLLLVDGSEIVDSNGKKVSAGEMYGQTLETSGSNFYLREHLEFCDDIAKSVMVGAN</sequence>
<evidence type="ECO:0008006" key="5">
    <source>
        <dbReference type="Google" id="ProtNLM"/>
    </source>
</evidence>
<name>A0A1E3BMP6_ASPCR</name>
<comment type="caution">
    <text evidence="3">The sequence shown here is derived from an EMBL/GenBank/DDBJ whole genome shotgun (WGS) entry which is preliminary data.</text>
</comment>
<dbReference type="EMBL" id="JXNT01000002">
    <property type="protein sequence ID" value="ODM22178.1"/>
    <property type="molecule type" value="Genomic_DNA"/>
</dbReference>
<dbReference type="InterPro" id="IPR002347">
    <property type="entry name" value="SDR_fam"/>
</dbReference>
<dbReference type="PRINTS" id="PR00081">
    <property type="entry name" value="GDHRDH"/>
</dbReference>
<gene>
    <name evidence="3" type="ORF">SI65_03024</name>
</gene>
<dbReference type="InterPro" id="IPR036291">
    <property type="entry name" value="NAD(P)-bd_dom_sf"/>
</dbReference>
<dbReference type="Proteomes" id="UP000094569">
    <property type="component" value="Unassembled WGS sequence"/>
</dbReference>
<evidence type="ECO:0000256" key="2">
    <source>
        <dbReference type="ARBA" id="ARBA00023002"/>
    </source>
</evidence>
<dbReference type="GO" id="GO:0016616">
    <property type="term" value="F:oxidoreductase activity, acting on the CH-OH group of donors, NAD or NADP as acceptor"/>
    <property type="evidence" value="ECO:0007669"/>
    <property type="project" value="TreeGrafter"/>
</dbReference>
<comment type="similarity">
    <text evidence="1">Belongs to the short-chain dehydrogenases/reductases (SDR) family.</text>
</comment>
<dbReference type="Gene3D" id="3.40.50.720">
    <property type="entry name" value="NAD(P)-binding Rossmann-like Domain"/>
    <property type="match status" value="1"/>
</dbReference>
<evidence type="ECO:0000256" key="1">
    <source>
        <dbReference type="ARBA" id="ARBA00006484"/>
    </source>
</evidence>
<dbReference type="STRING" id="573508.A0A1E3BMP6"/>
<evidence type="ECO:0000313" key="4">
    <source>
        <dbReference type="Proteomes" id="UP000094569"/>
    </source>
</evidence>
<dbReference type="PANTHER" id="PTHR44229:SF4">
    <property type="entry name" value="15-HYDROXYPROSTAGLANDIN DEHYDROGENASE [NAD(+)]"/>
    <property type="match status" value="1"/>
</dbReference>
<reference evidence="3 4" key="1">
    <citation type="journal article" date="2016" name="BMC Genomics">
        <title>Comparative genomic and transcriptomic analyses of the Fuzhuan brick tea-fermentation fungus Aspergillus cristatus.</title>
        <authorList>
            <person name="Ge Y."/>
            <person name="Wang Y."/>
            <person name="Liu Y."/>
            <person name="Tan Y."/>
            <person name="Ren X."/>
            <person name="Zhang X."/>
            <person name="Hyde K.D."/>
            <person name="Liu Y."/>
            <person name="Liu Z."/>
        </authorList>
    </citation>
    <scope>NUCLEOTIDE SEQUENCE [LARGE SCALE GENOMIC DNA]</scope>
    <source>
        <strain evidence="3 4">GZAAS20.1005</strain>
    </source>
</reference>
<dbReference type="Pfam" id="PF00106">
    <property type="entry name" value="adh_short"/>
    <property type="match status" value="1"/>
</dbReference>
<dbReference type="GO" id="GO:0005737">
    <property type="term" value="C:cytoplasm"/>
    <property type="evidence" value="ECO:0007669"/>
    <property type="project" value="TreeGrafter"/>
</dbReference>
<proteinExistence type="inferred from homology"/>
<keyword evidence="4" id="KW-1185">Reference proteome</keyword>
<dbReference type="AlphaFoldDB" id="A0A1E3BMP6"/>
<evidence type="ECO:0000313" key="3">
    <source>
        <dbReference type="EMBL" id="ODM22178.1"/>
    </source>
</evidence>
<dbReference type="PANTHER" id="PTHR44229">
    <property type="entry name" value="15-HYDROXYPROSTAGLANDIN DEHYDROGENASE [NAD(+)]"/>
    <property type="match status" value="1"/>
</dbReference>
<accession>A0A1E3BMP6</accession>
<organism evidence="3 4">
    <name type="scientific">Aspergillus cristatus</name>
    <name type="common">Chinese Fuzhuan brick tea-fermentation fungus</name>
    <name type="synonym">Eurotium cristatum</name>
    <dbReference type="NCBI Taxonomy" id="573508"/>
    <lineage>
        <taxon>Eukaryota</taxon>
        <taxon>Fungi</taxon>
        <taxon>Dikarya</taxon>
        <taxon>Ascomycota</taxon>
        <taxon>Pezizomycotina</taxon>
        <taxon>Eurotiomycetes</taxon>
        <taxon>Eurotiomycetidae</taxon>
        <taxon>Eurotiales</taxon>
        <taxon>Aspergillaceae</taxon>
        <taxon>Aspergillus</taxon>
        <taxon>Aspergillus subgen. Aspergillus</taxon>
    </lineage>
</organism>
<dbReference type="VEuPathDB" id="FungiDB:SI65_03024"/>
<dbReference type="OrthoDB" id="5371740at2759"/>
<dbReference type="SUPFAM" id="SSF51735">
    <property type="entry name" value="NAD(P)-binding Rossmann-fold domains"/>
    <property type="match status" value="1"/>
</dbReference>
<protein>
    <recommendedName>
        <fullName evidence="5">NAD(P)-binding protein</fullName>
    </recommendedName>
</protein>